<protein>
    <recommendedName>
        <fullName evidence="5">Secreted protein</fullName>
    </recommendedName>
</protein>
<dbReference type="eggNOG" id="COG2367">
    <property type="taxonomic scope" value="Bacteria"/>
</dbReference>
<evidence type="ECO:0000256" key="2">
    <source>
        <dbReference type="SAM" id="SignalP"/>
    </source>
</evidence>
<proteinExistence type="predicted"/>
<accession>L7LCA2</accession>
<evidence type="ECO:0008006" key="5">
    <source>
        <dbReference type="Google" id="ProtNLM"/>
    </source>
</evidence>
<keyword evidence="2" id="KW-0732">Signal</keyword>
<dbReference type="PROSITE" id="PS51257">
    <property type="entry name" value="PROKAR_LIPOPROTEIN"/>
    <property type="match status" value="1"/>
</dbReference>
<dbReference type="SUPFAM" id="SSF56601">
    <property type="entry name" value="beta-lactamase/transpeptidase-like"/>
    <property type="match status" value="1"/>
</dbReference>
<dbReference type="EMBL" id="BANT01000038">
    <property type="protein sequence ID" value="GAC58371.1"/>
    <property type="molecule type" value="Genomic_DNA"/>
</dbReference>
<feature type="region of interest" description="Disordered" evidence="1">
    <location>
        <begin position="46"/>
        <end position="80"/>
    </location>
</feature>
<organism evidence="3 4">
    <name type="scientific">Gordonia hirsuta DSM 44140 = NBRC 16056</name>
    <dbReference type="NCBI Taxonomy" id="1121927"/>
    <lineage>
        <taxon>Bacteria</taxon>
        <taxon>Bacillati</taxon>
        <taxon>Actinomycetota</taxon>
        <taxon>Actinomycetes</taxon>
        <taxon>Mycobacteriales</taxon>
        <taxon>Gordoniaceae</taxon>
        <taxon>Gordonia</taxon>
    </lineage>
</organism>
<gene>
    <name evidence="3" type="ORF">GOHSU_38_00100</name>
</gene>
<evidence type="ECO:0000256" key="1">
    <source>
        <dbReference type="SAM" id="MobiDB-lite"/>
    </source>
</evidence>
<name>L7LCA2_9ACTN</name>
<keyword evidence="4" id="KW-1185">Reference proteome</keyword>
<evidence type="ECO:0000313" key="4">
    <source>
        <dbReference type="Proteomes" id="UP000053405"/>
    </source>
</evidence>
<sequence>MMRTHRHALRTGAAALIAAALGAGALGCGSGDTAAPMVTEVVTVTSGAPSEQASAPSSGSAKPSAPAGSGGAPAPAGSRGNAAKLTAAFETLRPTLSQPVGISIAPVGGGAVISLGDQAPRVAWSTIKVPLALAAERQNGVSGAETGAIVSSDNAAAEQLWSSLGSPENAAAAVEAVLREGGDKNTTVPSERLRPEFSIFGQTQWSLNDAAVFTAHLPCLPGAGHVVELMGQVAANQQWGLEVIENRATAVKGGWGPASDGSYLVRQIGLLTRKDGSQTAFALSTFAAGSTLDTGIAALNQAGRWIGTQLAALPAGSC</sequence>
<dbReference type="RefSeq" id="WP_005942375.1">
    <property type="nucleotide sequence ID" value="NZ_ATVK01000058.1"/>
</dbReference>
<feature type="compositionally biased region" description="Low complexity" evidence="1">
    <location>
        <begin position="53"/>
        <end position="80"/>
    </location>
</feature>
<evidence type="ECO:0000313" key="3">
    <source>
        <dbReference type="EMBL" id="GAC58371.1"/>
    </source>
</evidence>
<feature type="signal peptide" evidence="2">
    <location>
        <begin position="1"/>
        <end position="25"/>
    </location>
</feature>
<dbReference type="InterPro" id="IPR012338">
    <property type="entry name" value="Beta-lactam/transpept-like"/>
</dbReference>
<dbReference type="Proteomes" id="UP000053405">
    <property type="component" value="Unassembled WGS sequence"/>
</dbReference>
<dbReference type="AlphaFoldDB" id="L7LCA2"/>
<reference evidence="3 4" key="1">
    <citation type="submission" date="2012-12" db="EMBL/GenBank/DDBJ databases">
        <title>Whole genome shotgun sequence of Gordonia hirsuta NBRC 16056.</title>
        <authorList>
            <person name="Isaki-Nakamura S."/>
            <person name="Hosoyama A."/>
            <person name="Tsuchikane K."/>
            <person name="Katsumata H."/>
            <person name="Baba S."/>
            <person name="Yamazaki S."/>
            <person name="Fujita N."/>
        </authorList>
    </citation>
    <scope>NUCLEOTIDE SEQUENCE [LARGE SCALE GENOMIC DNA]</scope>
    <source>
        <strain evidence="3 4">NBRC 16056</strain>
    </source>
</reference>
<feature type="chain" id="PRO_5039316563" description="Secreted protein" evidence="2">
    <location>
        <begin position="26"/>
        <end position="318"/>
    </location>
</feature>
<dbReference type="Gene3D" id="3.40.710.10">
    <property type="entry name" value="DD-peptidase/beta-lactamase superfamily"/>
    <property type="match status" value="1"/>
</dbReference>
<comment type="caution">
    <text evidence="3">The sequence shown here is derived from an EMBL/GenBank/DDBJ whole genome shotgun (WGS) entry which is preliminary data.</text>
</comment>
<dbReference type="STRING" id="1121927.GOHSU_38_00100"/>